<organism evidence="1">
    <name type="scientific">Solanum chacoense</name>
    <name type="common">Chaco potato</name>
    <dbReference type="NCBI Taxonomy" id="4108"/>
    <lineage>
        <taxon>Eukaryota</taxon>
        <taxon>Viridiplantae</taxon>
        <taxon>Streptophyta</taxon>
        <taxon>Embryophyta</taxon>
        <taxon>Tracheophyta</taxon>
        <taxon>Spermatophyta</taxon>
        <taxon>Magnoliopsida</taxon>
        <taxon>eudicotyledons</taxon>
        <taxon>Gunneridae</taxon>
        <taxon>Pentapetalae</taxon>
        <taxon>asterids</taxon>
        <taxon>lamiids</taxon>
        <taxon>Solanales</taxon>
        <taxon>Solanaceae</taxon>
        <taxon>Solanoideae</taxon>
        <taxon>Solaneae</taxon>
        <taxon>Solanum</taxon>
    </lineage>
</organism>
<reference evidence="1" key="1">
    <citation type="submission" date="2015-12" db="EMBL/GenBank/DDBJ databases">
        <title>Gene expression during late stages of embryo sac development: a critical building block for successful pollen-pistil interactions.</title>
        <authorList>
            <person name="Liu Y."/>
            <person name="Joly V."/>
            <person name="Sabar M."/>
            <person name="Matton D.P."/>
        </authorList>
    </citation>
    <scope>NUCLEOTIDE SEQUENCE</scope>
</reference>
<sequence>MLYLHDKHCAHNYLLQLPGPICIPPILLNQQKNPCPKLLVNNFFVLFRSNLSYQTKKIDFNQNKLIRD</sequence>
<protein>
    <submittedName>
        <fullName evidence="1">Putative ovule protein</fullName>
    </submittedName>
</protein>
<dbReference type="EMBL" id="GEDG01028549">
    <property type="protein sequence ID" value="JAP13105.1"/>
    <property type="molecule type" value="Transcribed_RNA"/>
</dbReference>
<accession>A0A0V0GYB9</accession>
<evidence type="ECO:0000313" key="1">
    <source>
        <dbReference type="EMBL" id="JAP13105.1"/>
    </source>
</evidence>
<proteinExistence type="predicted"/>
<name>A0A0V0GYB9_SOLCH</name>
<dbReference type="AlphaFoldDB" id="A0A0V0GYB9"/>